<reference evidence="1" key="1">
    <citation type="submission" date="2023-10" db="EMBL/GenBank/DDBJ databases">
        <title>Genome assembly of Pristionchus species.</title>
        <authorList>
            <person name="Yoshida K."/>
            <person name="Sommer R.J."/>
        </authorList>
    </citation>
    <scope>NUCLEOTIDE SEQUENCE</scope>
    <source>
        <strain evidence="1">RS0144</strain>
    </source>
</reference>
<dbReference type="EMBL" id="BTSX01000001">
    <property type="protein sequence ID" value="GMS79078.1"/>
    <property type="molecule type" value="Genomic_DNA"/>
</dbReference>
<feature type="non-terminal residue" evidence="1">
    <location>
        <position position="1"/>
    </location>
</feature>
<protein>
    <submittedName>
        <fullName evidence="1">Uncharacterized protein</fullName>
    </submittedName>
</protein>
<evidence type="ECO:0000313" key="2">
    <source>
        <dbReference type="Proteomes" id="UP001432027"/>
    </source>
</evidence>
<keyword evidence="2" id="KW-1185">Reference proteome</keyword>
<comment type="caution">
    <text evidence="1">The sequence shown here is derived from an EMBL/GenBank/DDBJ whole genome shotgun (WGS) entry which is preliminary data.</text>
</comment>
<proteinExistence type="predicted"/>
<dbReference type="Proteomes" id="UP001432027">
    <property type="component" value="Unassembled WGS sequence"/>
</dbReference>
<sequence>SSIIRVDPDSTLLKTTKAEDHFNVFDVNMFNPINPFFDGPMIADKFVRACKKVLSEPGLIEKLKAKNYDVFITENFDV</sequence>
<evidence type="ECO:0000313" key="1">
    <source>
        <dbReference type="EMBL" id="GMS79078.1"/>
    </source>
</evidence>
<name>A0AAV5SEI3_9BILA</name>
<accession>A0AAV5SEI3</accession>
<dbReference type="AlphaFoldDB" id="A0AAV5SEI3"/>
<feature type="non-terminal residue" evidence="1">
    <location>
        <position position="78"/>
    </location>
</feature>
<gene>
    <name evidence="1" type="ORF">PENTCL1PPCAC_1253</name>
</gene>
<organism evidence="1 2">
    <name type="scientific">Pristionchus entomophagus</name>
    <dbReference type="NCBI Taxonomy" id="358040"/>
    <lineage>
        <taxon>Eukaryota</taxon>
        <taxon>Metazoa</taxon>
        <taxon>Ecdysozoa</taxon>
        <taxon>Nematoda</taxon>
        <taxon>Chromadorea</taxon>
        <taxon>Rhabditida</taxon>
        <taxon>Rhabditina</taxon>
        <taxon>Diplogasteromorpha</taxon>
        <taxon>Diplogasteroidea</taxon>
        <taxon>Neodiplogasteridae</taxon>
        <taxon>Pristionchus</taxon>
    </lineage>
</organism>